<reference evidence="1" key="1">
    <citation type="submission" date="2019-08" db="EMBL/GenBank/DDBJ databases">
        <authorList>
            <person name="Kucharzyk K."/>
            <person name="Murdoch R.W."/>
            <person name="Higgins S."/>
            <person name="Loffler F."/>
        </authorList>
    </citation>
    <scope>NUCLEOTIDE SEQUENCE</scope>
</reference>
<dbReference type="EMBL" id="VSSQ01000062">
    <property type="protein sequence ID" value="MPL71911.1"/>
    <property type="molecule type" value="Genomic_DNA"/>
</dbReference>
<name>A0A644U203_9ZZZZ</name>
<dbReference type="AlphaFoldDB" id="A0A644U203"/>
<comment type="caution">
    <text evidence="1">The sequence shown here is derived from an EMBL/GenBank/DDBJ whole genome shotgun (WGS) entry which is preliminary data.</text>
</comment>
<protein>
    <submittedName>
        <fullName evidence="1">Uncharacterized protein</fullName>
    </submittedName>
</protein>
<sequence>MSTAPQIKIGNKYYPVDNLMDKDLFSTRQVSVHRIPEGQFLYNVAAGARVGKIYSYIVRNGTFWWQLYENNYYAFVKHEPGAFSVPALSAQGVLDTIEQRKQDENQDLTFLERLWNEIKPVANFAKIAIPLGLAAYLGVRIWGEYQKSQSYKKQLKK</sequence>
<accession>A0A644U203</accession>
<evidence type="ECO:0000313" key="1">
    <source>
        <dbReference type="EMBL" id="MPL71911.1"/>
    </source>
</evidence>
<proteinExistence type="predicted"/>
<organism evidence="1">
    <name type="scientific">bioreactor metagenome</name>
    <dbReference type="NCBI Taxonomy" id="1076179"/>
    <lineage>
        <taxon>unclassified sequences</taxon>
        <taxon>metagenomes</taxon>
        <taxon>ecological metagenomes</taxon>
    </lineage>
</organism>
<gene>
    <name evidence="1" type="ORF">SDC9_17690</name>
</gene>